<feature type="compositionally biased region" description="Polar residues" evidence="1">
    <location>
        <begin position="164"/>
        <end position="173"/>
    </location>
</feature>
<feature type="compositionally biased region" description="Polar residues" evidence="1">
    <location>
        <begin position="455"/>
        <end position="482"/>
    </location>
</feature>
<organism evidence="2 3">
    <name type="scientific">Chenopodium quinoa</name>
    <name type="common">Quinoa</name>
    <dbReference type="NCBI Taxonomy" id="63459"/>
    <lineage>
        <taxon>Eukaryota</taxon>
        <taxon>Viridiplantae</taxon>
        <taxon>Streptophyta</taxon>
        <taxon>Embryophyta</taxon>
        <taxon>Tracheophyta</taxon>
        <taxon>Spermatophyta</taxon>
        <taxon>Magnoliopsida</taxon>
        <taxon>eudicotyledons</taxon>
        <taxon>Gunneridae</taxon>
        <taxon>Pentapetalae</taxon>
        <taxon>Caryophyllales</taxon>
        <taxon>Chenopodiaceae</taxon>
        <taxon>Chenopodioideae</taxon>
        <taxon>Atripliceae</taxon>
        <taxon>Chenopodium</taxon>
    </lineage>
</organism>
<protein>
    <submittedName>
        <fullName evidence="2">Uncharacterized protein</fullName>
    </submittedName>
</protein>
<proteinExistence type="predicted"/>
<dbReference type="Proteomes" id="UP000596660">
    <property type="component" value="Unplaced"/>
</dbReference>
<evidence type="ECO:0000313" key="3">
    <source>
        <dbReference type="Proteomes" id="UP000596660"/>
    </source>
</evidence>
<evidence type="ECO:0000256" key="1">
    <source>
        <dbReference type="SAM" id="MobiDB-lite"/>
    </source>
</evidence>
<feature type="region of interest" description="Disordered" evidence="1">
    <location>
        <begin position="973"/>
        <end position="1020"/>
    </location>
</feature>
<dbReference type="Pfam" id="PF05904">
    <property type="entry name" value="DUF863"/>
    <property type="match status" value="1"/>
</dbReference>
<dbReference type="PANTHER" id="PTHR33167:SF4">
    <property type="entry name" value="TRANSCRIPTION FACTOR, PUTATIVE (DUF863)-RELATED"/>
    <property type="match status" value="1"/>
</dbReference>
<dbReference type="InterPro" id="IPR008581">
    <property type="entry name" value="DUF863_pln"/>
</dbReference>
<dbReference type="PANTHER" id="PTHR33167">
    <property type="entry name" value="TRANSCRIPTION FACTOR, PUTATIVE (DUF863)-RELATED"/>
    <property type="match status" value="1"/>
</dbReference>
<feature type="region of interest" description="Disordered" evidence="1">
    <location>
        <begin position="929"/>
        <end position="959"/>
    </location>
</feature>
<dbReference type="AlphaFoldDB" id="A0A803L7W9"/>
<evidence type="ECO:0000313" key="2">
    <source>
        <dbReference type="EnsemblPlants" id="AUR62007958-RA:cds"/>
    </source>
</evidence>
<dbReference type="EnsemblPlants" id="AUR62007958-RA">
    <property type="protein sequence ID" value="AUR62007958-RA:cds"/>
    <property type="gene ID" value="AUR62007958"/>
</dbReference>
<sequence>MGTKVQFENYLPAYYSMKDLTRESNGANWPSCFGESNLSNGQFYYGFLPRTVADSQPGYDKDIVKQTMLEHEAIFKDQVSELHRLYRVQRDLMDEARRKEQFKRRIPYETSSSSSPVPSQMQYEDVQRWNGPNLPMSNSVCGRPPISAPDTVQSSPLSAKGKSIQASPSSLPNCYSPKNLESESRPTKLRRRMLDLQLPADEYIDTDEVDQFNGVKVSDNMSPSPDKNRKFAVGNGKRLMDYPGKIEFQGDASRSNLHVSKPRALADLNEPLIVEEATSVSSVDFLRRGGSHCDVQYRDLSARLLRSSNDVPQNPKNNGSMNGALNNVHLENRSNDADWFGTLEQDNKGSIRSINQGICPEKVPVPSQPVHIMLDQVCQPPAFLTSDRVKGDLWKAKSGGIVEKSDRGYSLSSYNVPGTGASHLPNQPGFFQSWDQCNSSWGKPGSFFGQKPIPVQTSPYPTSATLSKSPQSSAQSNDLFGNNKWNLNSSPSALGTDTPVRNGFYEGSSYSYKGVDYANGNYSEKKVPCSSINYFKATSCSNVNPVKDANLNVALPNGVSDDHFSKQGVRILDKDYRSEDPVAVLPWLRGKGACNKEAENSRKGLNSLESALSQWGSVASNSCEGDVKAKVLDSSRKILGVPIFENPPTPKKEISNPLLIHKCSGNKESERSGRKGGFDMNLPCDPTEEEAVIVGENIQTESASLRHHFDLNSCIFEEEIPSETPLPENKTSMRISTGIDLEAPFILEDEEVIPPDEDSLIKETEKEPELPQHNAGDGEAELAKSAAVAIVAISSFVNPNQSKEATFLQVETDLDDPLQWFVDIACSNGSDLENVDGIPEDLDDFELMTLRQKECTAEESFPKPSFPEVPNIEEKGMCVLTTTRARKGHGRRGRQRRDFQRDILPGLTSLARHEVTEDLQMFGGLMRATGHPWQSGPNRRNATRSGCARGRRRSVTAPSTANAVCALPLKQQQQHLQNSNTEVVLEDRSLTGWGKTTRRPRRQRCPAGNPASAPPPVPLT</sequence>
<reference evidence="2" key="1">
    <citation type="journal article" date="2017" name="Nature">
        <title>The genome of Chenopodium quinoa.</title>
        <authorList>
            <person name="Jarvis D.E."/>
            <person name="Ho Y.S."/>
            <person name="Lightfoot D.J."/>
            <person name="Schmoeckel S.M."/>
            <person name="Li B."/>
            <person name="Borm T.J.A."/>
            <person name="Ohyanagi H."/>
            <person name="Mineta K."/>
            <person name="Michell C.T."/>
            <person name="Saber N."/>
            <person name="Kharbatia N.M."/>
            <person name="Rupper R.R."/>
            <person name="Sharp A.R."/>
            <person name="Dally N."/>
            <person name="Boughton B.A."/>
            <person name="Woo Y.H."/>
            <person name="Gao G."/>
            <person name="Schijlen E.G.W.M."/>
            <person name="Guo X."/>
            <person name="Momin A.A."/>
            <person name="Negrao S."/>
            <person name="Al-Babili S."/>
            <person name="Gehring C."/>
            <person name="Roessner U."/>
            <person name="Jung C."/>
            <person name="Murphy K."/>
            <person name="Arold S.T."/>
            <person name="Gojobori T."/>
            <person name="van der Linden C.G."/>
            <person name="van Loo E.N."/>
            <person name="Jellen E.N."/>
            <person name="Maughan P.J."/>
            <person name="Tester M."/>
        </authorList>
    </citation>
    <scope>NUCLEOTIDE SEQUENCE [LARGE SCALE GENOMIC DNA]</scope>
    <source>
        <strain evidence="2">cv. PI 614886</strain>
    </source>
</reference>
<keyword evidence="3" id="KW-1185">Reference proteome</keyword>
<feature type="region of interest" description="Disordered" evidence="1">
    <location>
        <begin position="452"/>
        <end position="482"/>
    </location>
</feature>
<accession>A0A803L7W9</accession>
<feature type="compositionally biased region" description="Polar residues" evidence="1">
    <location>
        <begin position="973"/>
        <end position="982"/>
    </location>
</feature>
<feature type="compositionally biased region" description="Polar residues" evidence="1">
    <location>
        <begin position="935"/>
        <end position="944"/>
    </location>
</feature>
<reference evidence="2" key="2">
    <citation type="submission" date="2021-03" db="UniProtKB">
        <authorList>
            <consortium name="EnsemblPlants"/>
        </authorList>
    </citation>
    <scope>IDENTIFICATION</scope>
</reference>
<name>A0A803L7W9_CHEQI</name>
<feature type="region of interest" description="Disordered" evidence="1">
    <location>
        <begin position="128"/>
        <end position="186"/>
    </location>
</feature>
<dbReference type="Gramene" id="AUR62007958-RA">
    <property type="protein sequence ID" value="AUR62007958-RA:cds"/>
    <property type="gene ID" value="AUR62007958"/>
</dbReference>